<name>E4UV98_ARTGP</name>
<accession>E4UV98</accession>
<dbReference type="OrthoDB" id="430051at2759"/>
<feature type="compositionally biased region" description="Polar residues" evidence="6">
    <location>
        <begin position="223"/>
        <end position="232"/>
    </location>
</feature>
<dbReference type="AlphaFoldDB" id="E4UV98"/>
<feature type="coiled-coil region" evidence="5">
    <location>
        <begin position="311"/>
        <end position="338"/>
    </location>
</feature>
<evidence type="ECO:0000313" key="9">
    <source>
        <dbReference type="Proteomes" id="UP000002669"/>
    </source>
</evidence>
<dbReference type="GO" id="GO:0008270">
    <property type="term" value="F:zinc ion binding"/>
    <property type="evidence" value="ECO:0007669"/>
    <property type="project" value="UniProtKB-KW"/>
</dbReference>
<keyword evidence="9" id="KW-1185">Reference proteome</keyword>
<dbReference type="VEuPathDB" id="FungiDB:MGYG_05228"/>
<protein>
    <recommendedName>
        <fullName evidence="7">GRF-type domain-containing protein</fullName>
    </recommendedName>
</protein>
<reference evidence="9" key="1">
    <citation type="journal article" date="2012" name="MBio">
        <title>Comparative genome analysis of Trichophyton rubrum and related dermatophytes reveals candidate genes involved in infection.</title>
        <authorList>
            <person name="Martinez D.A."/>
            <person name="Oliver B.G."/>
            <person name="Graeser Y."/>
            <person name="Goldberg J.M."/>
            <person name="Li W."/>
            <person name="Martinez-Rossi N.M."/>
            <person name="Monod M."/>
            <person name="Shelest E."/>
            <person name="Barton R.C."/>
            <person name="Birch E."/>
            <person name="Brakhage A.A."/>
            <person name="Chen Z."/>
            <person name="Gurr S.J."/>
            <person name="Heiman D."/>
            <person name="Heitman J."/>
            <person name="Kosti I."/>
            <person name="Rossi A."/>
            <person name="Saif S."/>
            <person name="Samalova M."/>
            <person name="Saunders C.W."/>
            <person name="Shea T."/>
            <person name="Summerbell R.C."/>
            <person name="Xu J."/>
            <person name="Young S."/>
            <person name="Zeng Q."/>
            <person name="Birren B.W."/>
            <person name="Cuomo C.A."/>
            <person name="White T.C."/>
        </authorList>
    </citation>
    <scope>NUCLEOTIDE SEQUENCE [LARGE SCALE GENOMIC DNA]</scope>
    <source>
        <strain evidence="9">ATCC MYA-4604 / CBS 118893</strain>
    </source>
</reference>
<feature type="compositionally biased region" description="Polar residues" evidence="6">
    <location>
        <begin position="346"/>
        <end position="355"/>
    </location>
</feature>
<dbReference type="eggNOG" id="ENOG502SYR7">
    <property type="taxonomic scope" value="Eukaryota"/>
</dbReference>
<feature type="region of interest" description="Disordered" evidence="6">
    <location>
        <begin position="204"/>
        <end position="239"/>
    </location>
</feature>
<feature type="region of interest" description="Disordered" evidence="6">
    <location>
        <begin position="159"/>
        <end position="181"/>
    </location>
</feature>
<feature type="region of interest" description="Disordered" evidence="6">
    <location>
        <begin position="82"/>
        <end position="132"/>
    </location>
</feature>
<dbReference type="GeneID" id="10027909"/>
<evidence type="ECO:0000256" key="5">
    <source>
        <dbReference type="SAM" id="Coils"/>
    </source>
</evidence>
<feature type="region of interest" description="Disordered" evidence="6">
    <location>
        <begin position="338"/>
        <end position="362"/>
    </location>
</feature>
<evidence type="ECO:0000256" key="3">
    <source>
        <dbReference type="ARBA" id="ARBA00022833"/>
    </source>
</evidence>
<dbReference type="EMBL" id="DS989825">
    <property type="protein sequence ID" value="EFR02225.1"/>
    <property type="molecule type" value="Genomic_DNA"/>
</dbReference>
<proteinExistence type="predicted"/>
<keyword evidence="3" id="KW-0862">Zinc</keyword>
<evidence type="ECO:0000256" key="4">
    <source>
        <dbReference type="PROSITE-ProRule" id="PRU01343"/>
    </source>
</evidence>
<evidence type="ECO:0000313" key="8">
    <source>
        <dbReference type="EMBL" id="EFR02225.1"/>
    </source>
</evidence>
<dbReference type="PROSITE" id="PS51999">
    <property type="entry name" value="ZF_GRF"/>
    <property type="match status" value="1"/>
</dbReference>
<feature type="compositionally biased region" description="Basic and acidic residues" evidence="6">
    <location>
        <begin position="92"/>
        <end position="111"/>
    </location>
</feature>
<dbReference type="STRING" id="535722.E4UV98"/>
<dbReference type="InterPro" id="IPR010666">
    <property type="entry name" value="Znf_GRF"/>
</dbReference>
<sequence>MSGQPGSEASPNRRPPWTGRKPETLRGLLLEGRWHCDCDPRRIAKHFETKNGGKYHGRWFYTCPKSRDMGCGFFLWSDEAKEREPAQNPTDALKKSSDAQEAEPAKVRPDSIKPSPALHTPKANRIRESILRGGLLTPESQVKRKRDADITDYLDKYQSPTKKGRLDLPTSQAAEQDTSFTTVPNISYPSLTSRLEALDSEPIPQPVFLTPRKSTPPPRSETAPGQKTSLGLPTTPTPSRFTTSPLFYHSAEKVNKRSQYCETAAKAFGILEAHKINVTPKAKEELAEFLDRNDLKTLGIIKGRDISRLAIKSRENRIEALESRISVLEAERESWKALSFKPGNKPSPQIRSSSHGGLGEGL</sequence>
<dbReference type="InParanoid" id="E4UV98"/>
<feature type="compositionally biased region" description="Polar residues" evidence="6">
    <location>
        <begin position="1"/>
        <end position="10"/>
    </location>
</feature>
<feature type="compositionally biased region" description="Polar residues" evidence="6">
    <location>
        <begin position="169"/>
        <end position="181"/>
    </location>
</feature>
<evidence type="ECO:0000259" key="7">
    <source>
        <dbReference type="PROSITE" id="PS51999"/>
    </source>
</evidence>
<evidence type="ECO:0000256" key="6">
    <source>
        <dbReference type="SAM" id="MobiDB-lite"/>
    </source>
</evidence>
<feature type="domain" description="GRF-type" evidence="7">
    <location>
        <begin position="36"/>
        <end position="80"/>
    </location>
</feature>
<dbReference type="OMA" id="WFWTCAQ"/>
<feature type="region of interest" description="Disordered" evidence="6">
    <location>
        <begin position="1"/>
        <end position="23"/>
    </location>
</feature>
<dbReference type="Proteomes" id="UP000002669">
    <property type="component" value="Unassembled WGS sequence"/>
</dbReference>
<keyword evidence="1" id="KW-0479">Metal-binding</keyword>
<dbReference type="Pfam" id="PF06839">
    <property type="entry name" value="Zn_ribbon_GRF"/>
    <property type="match status" value="1"/>
</dbReference>
<evidence type="ECO:0000256" key="1">
    <source>
        <dbReference type="ARBA" id="ARBA00022723"/>
    </source>
</evidence>
<dbReference type="RefSeq" id="XP_003172636.1">
    <property type="nucleotide sequence ID" value="XM_003172588.1"/>
</dbReference>
<organism evidence="9">
    <name type="scientific">Arthroderma gypseum (strain ATCC MYA-4604 / CBS 118893)</name>
    <name type="common">Microsporum gypseum</name>
    <dbReference type="NCBI Taxonomy" id="535722"/>
    <lineage>
        <taxon>Eukaryota</taxon>
        <taxon>Fungi</taxon>
        <taxon>Dikarya</taxon>
        <taxon>Ascomycota</taxon>
        <taxon>Pezizomycotina</taxon>
        <taxon>Eurotiomycetes</taxon>
        <taxon>Eurotiomycetidae</taxon>
        <taxon>Onygenales</taxon>
        <taxon>Arthrodermataceae</taxon>
        <taxon>Nannizzia</taxon>
    </lineage>
</organism>
<gene>
    <name evidence="8" type="ORF">MGYG_05228</name>
</gene>
<dbReference type="HOGENOM" id="CLU_037645_1_0_1"/>
<keyword evidence="5" id="KW-0175">Coiled coil</keyword>
<keyword evidence="2 4" id="KW-0863">Zinc-finger</keyword>
<evidence type="ECO:0000256" key="2">
    <source>
        <dbReference type="ARBA" id="ARBA00022771"/>
    </source>
</evidence>